<evidence type="ECO:0000256" key="2">
    <source>
        <dbReference type="ARBA" id="ARBA00005811"/>
    </source>
</evidence>
<evidence type="ECO:0000313" key="10">
    <source>
        <dbReference type="Proteomes" id="UP000233742"/>
    </source>
</evidence>
<keyword evidence="7" id="KW-0813">Transport</keyword>
<dbReference type="GO" id="GO:0022857">
    <property type="term" value="F:transmembrane transporter activity"/>
    <property type="evidence" value="ECO:0007669"/>
    <property type="project" value="InterPro"/>
</dbReference>
<keyword evidence="10" id="KW-1185">Reference proteome</keyword>
<feature type="transmembrane region" description="Helical" evidence="8">
    <location>
        <begin position="21"/>
        <end position="41"/>
    </location>
</feature>
<evidence type="ECO:0000256" key="6">
    <source>
        <dbReference type="ARBA" id="ARBA00023136"/>
    </source>
</evidence>
<gene>
    <name evidence="9" type="ORF">CUV01_05625</name>
</gene>
<keyword evidence="6 8" id="KW-0472">Membrane</keyword>
<reference evidence="9 10" key="1">
    <citation type="submission" date="2017-12" db="EMBL/GenBank/DDBJ databases">
        <authorList>
            <person name="Hurst M.R.H."/>
        </authorList>
    </citation>
    <scope>NUCLEOTIDE SEQUENCE [LARGE SCALE GENOMIC DNA]</scope>
    <source>
        <strain evidence="9 10">BM15</strain>
    </source>
</reference>
<protein>
    <recommendedName>
        <fullName evidence="11">Biopolymer transporter ExbD</fullName>
    </recommendedName>
</protein>
<dbReference type="GO" id="GO:0005886">
    <property type="term" value="C:plasma membrane"/>
    <property type="evidence" value="ECO:0007669"/>
    <property type="project" value="UniProtKB-SubCell"/>
</dbReference>
<evidence type="ECO:0000256" key="7">
    <source>
        <dbReference type="RuleBase" id="RU003879"/>
    </source>
</evidence>
<evidence type="ECO:0000256" key="8">
    <source>
        <dbReference type="SAM" id="Phobius"/>
    </source>
</evidence>
<sequence>MQAVQTRNRIKLPQRPRQYRFALTPLADAMFQLLVFFMLSANLTPYSLLSLRAGAVAGGATDQTGTAEDEADPRALSPGETAIWSISRESIVASGQRFGFDALPRLTQAIERAGTARVLLVTRPDAQVQGIVSVLEALAANGITDVQLASSGGGSNE</sequence>
<keyword evidence="5 8" id="KW-1133">Transmembrane helix</keyword>
<organism evidence="9 10">
    <name type="scientific">Paracoccus tegillarcae</name>
    <dbReference type="NCBI Taxonomy" id="1529068"/>
    <lineage>
        <taxon>Bacteria</taxon>
        <taxon>Pseudomonadati</taxon>
        <taxon>Pseudomonadota</taxon>
        <taxon>Alphaproteobacteria</taxon>
        <taxon>Rhodobacterales</taxon>
        <taxon>Paracoccaceae</taxon>
        <taxon>Paracoccus</taxon>
    </lineage>
</organism>
<dbReference type="KEGG" id="paro:CUV01_05625"/>
<proteinExistence type="inferred from homology"/>
<evidence type="ECO:0000256" key="3">
    <source>
        <dbReference type="ARBA" id="ARBA00022475"/>
    </source>
</evidence>
<evidence type="ECO:0008006" key="11">
    <source>
        <dbReference type="Google" id="ProtNLM"/>
    </source>
</evidence>
<dbReference type="Pfam" id="PF02472">
    <property type="entry name" value="ExbD"/>
    <property type="match status" value="1"/>
</dbReference>
<evidence type="ECO:0000313" key="9">
    <source>
        <dbReference type="EMBL" id="AUH32941.1"/>
    </source>
</evidence>
<keyword evidence="7" id="KW-0653">Protein transport</keyword>
<comment type="subcellular location">
    <subcellularLocation>
        <location evidence="1">Cell membrane</location>
        <topology evidence="1">Single-pass membrane protein</topology>
    </subcellularLocation>
    <subcellularLocation>
        <location evidence="7">Cell membrane</location>
        <topology evidence="7">Single-pass type II membrane protein</topology>
    </subcellularLocation>
</comment>
<evidence type="ECO:0000256" key="1">
    <source>
        <dbReference type="ARBA" id="ARBA00004162"/>
    </source>
</evidence>
<evidence type="ECO:0000256" key="5">
    <source>
        <dbReference type="ARBA" id="ARBA00022989"/>
    </source>
</evidence>
<dbReference type="GO" id="GO:0015031">
    <property type="term" value="P:protein transport"/>
    <property type="evidence" value="ECO:0007669"/>
    <property type="project" value="UniProtKB-KW"/>
</dbReference>
<name>A0A2K9F1D0_9RHOB</name>
<dbReference type="EMBL" id="CP025408">
    <property type="protein sequence ID" value="AUH32941.1"/>
    <property type="molecule type" value="Genomic_DNA"/>
</dbReference>
<accession>A0A2K9F1D0</accession>
<comment type="similarity">
    <text evidence="2 7">Belongs to the ExbD/TolR family.</text>
</comment>
<keyword evidence="4 7" id="KW-0812">Transmembrane</keyword>
<dbReference type="Proteomes" id="UP000233742">
    <property type="component" value="Chromosome"/>
</dbReference>
<dbReference type="AlphaFoldDB" id="A0A2K9F1D0"/>
<keyword evidence="3" id="KW-1003">Cell membrane</keyword>
<dbReference type="InterPro" id="IPR003400">
    <property type="entry name" value="ExbD"/>
</dbReference>
<evidence type="ECO:0000256" key="4">
    <source>
        <dbReference type="ARBA" id="ARBA00022692"/>
    </source>
</evidence>